<feature type="region of interest" description="Disordered" evidence="1">
    <location>
        <begin position="1"/>
        <end position="35"/>
    </location>
</feature>
<evidence type="ECO:0000256" key="1">
    <source>
        <dbReference type="SAM" id="MobiDB-lite"/>
    </source>
</evidence>
<gene>
    <name evidence="2" type="ORF">HanXRQr2_Chr05g0209581</name>
</gene>
<name>A0A9K3IZA8_HELAN</name>
<comment type="caution">
    <text evidence="2">The sequence shown here is derived from an EMBL/GenBank/DDBJ whole genome shotgun (WGS) entry which is preliminary data.</text>
</comment>
<feature type="compositionally biased region" description="Polar residues" evidence="1">
    <location>
        <begin position="57"/>
        <end position="90"/>
    </location>
</feature>
<dbReference type="PANTHER" id="PTHR45023">
    <property type="match status" value="1"/>
</dbReference>
<dbReference type="AlphaFoldDB" id="A0A9K3IZA8"/>
<dbReference type="EC" id="2.5.1.18" evidence="2"/>
<dbReference type="Proteomes" id="UP000215914">
    <property type="component" value="Unassembled WGS sequence"/>
</dbReference>
<keyword evidence="2" id="KW-0808">Transferase</keyword>
<dbReference type="EMBL" id="MNCJ02000320">
    <property type="protein sequence ID" value="KAF5805456.1"/>
    <property type="molecule type" value="Genomic_DNA"/>
</dbReference>
<dbReference type="Gramene" id="mRNA:HanXRQr2_Chr05g0209581">
    <property type="protein sequence ID" value="mRNA:HanXRQr2_Chr05g0209581"/>
    <property type="gene ID" value="HanXRQr2_Chr05g0209581"/>
</dbReference>
<proteinExistence type="predicted"/>
<dbReference type="PANTHER" id="PTHR45023:SF14">
    <property type="entry name" value="GLUTATHIONE TRANSFERASE"/>
    <property type="match status" value="1"/>
</dbReference>
<protein>
    <submittedName>
        <fullName evidence="2">Glutathione transferase</fullName>
        <ecNumber evidence="2">2.5.1.18</ecNumber>
    </submittedName>
</protein>
<evidence type="ECO:0000313" key="2">
    <source>
        <dbReference type="EMBL" id="KAF5805456.1"/>
    </source>
</evidence>
<organism evidence="2 3">
    <name type="scientific">Helianthus annuus</name>
    <name type="common">Common sunflower</name>
    <dbReference type="NCBI Taxonomy" id="4232"/>
    <lineage>
        <taxon>Eukaryota</taxon>
        <taxon>Viridiplantae</taxon>
        <taxon>Streptophyta</taxon>
        <taxon>Embryophyta</taxon>
        <taxon>Tracheophyta</taxon>
        <taxon>Spermatophyta</taxon>
        <taxon>Magnoliopsida</taxon>
        <taxon>eudicotyledons</taxon>
        <taxon>Gunneridae</taxon>
        <taxon>Pentapetalae</taxon>
        <taxon>asterids</taxon>
        <taxon>campanulids</taxon>
        <taxon>Asterales</taxon>
        <taxon>Asteraceae</taxon>
        <taxon>Asteroideae</taxon>
        <taxon>Heliantheae alliance</taxon>
        <taxon>Heliantheae</taxon>
        <taxon>Helianthus</taxon>
    </lineage>
</organism>
<feature type="region of interest" description="Disordered" evidence="1">
    <location>
        <begin position="252"/>
        <end position="320"/>
    </location>
</feature>
<dbReference type="GO" id="GO:0004364">
    <property type="term" value="F:glutathione transferase activity"/>
    <property type="evidence" value="ECO:0007669"/>
    <property type="project" value="UniProtKB-EC"/>
</dbReference>
<keyword evidence="3" id="KW-1185">Reference proteome</keyword>
<evidence type="ECO:0000313" key="3">
    <source>
        <dbReference type="Proteomes" id="UP000215914"/>
    </source>
</evidence>
<reference evidence="2" key="2">
    <citation type="submission" date="2020-06" db="EMBL/GenBank/DDBJ databases">
        <title>Helianthus annuus Genome sequencing and assembly Release 2.</title>
        <authorList>
            <person name="Gouzy J."/>
            <person name="Langlade N."/>
            <person name="Munos S."/>
        </authorList>
    </citation>
    <scope>NUCLEOTIDE SEQUENCE</scope>
    <source>
        <tissue evidence="2">Leaves</tissue>
    </source>
</reference>
<sequence length="397" mass="45191">MHPYNRPFDPNNPYGFQENNPSPPPTRPLARPFFIHSPTPKLASYASYIGNRLYTNFPQTEDSRPTPFSQSPIDLSPTSIDLSLNESVPETQPPKEGSSASKPIKKRSHKKKTEEDKLVETAKRKQQKWVYAEEVALARAWCEQSQHSTLGNSQHRTALWECVSRKFHEEMGKGTYRENDSLSSKWTEISTQLTKFSGCLNKAKQNPKSGETEADILTNVLVGYKSNMKADFRFMHCWEICKFHPKWSTVPIGSETNSSSKRSRASSQAQSDTRDQEFEDLLDDSPSPNRPEHGRNASRRRAQKQTASPSTGSSGSRRGIYSDQLDDISCKLDTFNVFQQQRAEIRRSKEARDAARDALKQRRDDLKILSQPIDHLQGDGLEIVLALREEIKNKYKS</sequence>
<reference evidence="2" key="1">
    <citation type="journal article" date="2017" name="Nature">
        <title>The sunflower genome provides insights into oil metabolism, flowering and Asterid evolution.</title>
        <authorList>
            <person name="Badouin H."/>
            <person name="Gouzy J."/>
            <person name="Grassa C.J."/>
            <person name="Murat F."/>
            <person name="Staton S.E."/>
            <person name="Cottret L."/>
            <person name="Lelandais-Briere C."/>
            <person name="Owens G.L."/>
            <person name="Carrere S."/>
            <person name="Mayjonade B."/>
            <person name="Legrand L."/>
            <person name="Gill N."/>
            <person name="Kane N.C."/>
            <person name="Bowers J.E."/>
            <person name="Hubner S."/>
            <person name="Bellec A."/>
            <person name="Berard A."/>
            <person name="Berges H."/>
            <person name="Blanchet N."/>
            <person name="Boniface M.C."/>
            <person name="Brunel D."/>
            <person name="Catrice O."/>
            <person name="Chaidir N."/>
            <person name="Claudel C."/>
            <person name="Donnadieu C."/>
            <person name="Faraut T."/>
            <person name="Fievet G."/>
            <person name="Helmstetter N."/>
            <person name="King M."/>
            <person name="Knapp S.J."/>
            <person name="Lai Z."/>
            <person name="Le Paslier M.C."/>
            <person name="Lippi Y."/>
            <person name="Lorenzon L."/>
            <person name="Mandel J.R."/>
            <person name="Marage G."/>
            <person name="Marchand G."/>
            <person name="Marquand E."/>
            <person name="Bret-Mestries E."/>
            <person name="Morien E."/>
            <person name="Nambeesan S."/>
            <person name="Nguyen T."/>
            <person name="Pegot-Espagnet P."/>
            <person name="Pouilly N."/>
            <person name="Raftis F."/>
            <person name="Sallet E."/>
            <person name="Schiex T."/>
            <person name="Thomas J."/>
            <person name="Vandecasteele C."/>
            <person name="Vares D."/>
            <person name="Vear F."/>
            <person name="Vautrin S."/>
            <person name="Crespi M."/>
            <person name="Mangin B."/>
            <person name="Burke J.M."/>
            <person name="Salse J."/>
            <person name="Munos S."/>
            <person name="Vincourt P."/>
            <person name="Rieseberg L.H."/>
            <person name="Langlade N.B."/>
        </authorList>
    </citation>
    <scope>NUCLEOTIDE SEQUENCE</scope>
    <source>
        <tissue evidence="2">Leaves</tissue>
    </source>
</reference>
<accession>A0A9K3IZA8</accession>
<feature type="region of interest" description="Disordered" evidence="1">
    <location>
        <begin position="57"/>
        <end position="119"/>
    </location>
</feature>